<dbReference type="InterPro" id="IPR020891">
    <property type="entry name" value="UPF0758_CS"/>
</dbReference>
<gene>
    <name evidence="9" type="ORF">IV87_GL001394</name>
    <name evidence="10" type="ORF">SAMN04487973_12621</name>
</gene>
<keyword evidence="3" id="KW-0479">Metal-binding</keyword>
<evidence type="ECO:0000256" key="2">
    <source>
        <dbReference type="ARBA" id="ARBA00022670"/>
    </source>
</evidence>
<keyword evidence="6" id="KW-0482">Metalloprotease</keyword>
<dbReference type="PROSITE" id="PS01302">
    <property type="entry name" value="UPF0758"/>
    <property type="match status" value="1"/>
</dbReference>
<dbReference type="EMBL" id="FOGK01000026">
    <property type="protein sequence ID" value="SER90567.1"/>
    <property type="molecule type" value="Genomic_DNA"/>
</dbReference>
<reference evidence="9 11" key="1">
    <citation type="journal article" date="2015" name="Genome Announc.">
        <title>Expanding the biotechnology potential of lactobacilli through comparative genomics of 213 strains and associated genera.</title>
        <authorList>
            <person name="Sun Z."/>
            <person name="Harris H.M."/>
            <person name="McCann A."/>
            <person name="Guo C."/>
            <person name="Argimon S."/>
            <person name="Zhang W."/>
            <person name="Yang X."/>
            <person name="Jeffery I.B."/>
            <person name="Cooney J.C."/>
            <person name="Kagawa T.F."/>
            <person name="Liu W."/>
            <person name="Song Y."/>
            <person name="Salvetti E."/>
            <person name="Wrobel A."/>
            <person name="Rasinkangas P."/>
            <person name="Parkhill J."/>
            <person name="Rea M.C."/>
            <person name="O'Sullivan O."/>
            <person name="Ritari J."/>
            <person name="Douillard F.P."/>
            <person name="Paul Ross R."/>
            <person name="Yang R."/>
            <person name="Briner A.E."/>
            <person name="Felis G.E."/>
            <person name="de Vos W.M."/>
            <person name="Barrangou R."/>
            <person name="Klaenhammer T.R."/>
            <person name="Caufield P.W."/>
            <person name="Cui Y."/>
            <person name="Zhang H."/>
            <person name="O'Toole P.W."/>
        </authorList>
    </citation>
    <scope>NUCLEOTIDE SEQUENCE [LARGE SCALE GENOMIC DNA]</scope>
    <source>
        <strain evidence="9 11">DSM 22301</strain>
    </source>
</reference>
<dbReference type="InterPro" id="IPR037518">
    <property type="entry name" value="MPN"/>
</dbReference>
<evidence type="ECO:0000256" key="4">
    <source>
        <dbReference type="ARBA" id="ARBA00022801"/>
    </source>
</evidence>
<keyword evidence="12" id="KW-1185">Reference proteome</keyword>
<dbReference type="STRING" id="319653.SAMN04487973_12621"/>
<evidence type="ECO:0000259" key="8">
    <source>
        <dbReference type="PROSITE" id="PS50249"/>
    </source>
</evidence>
<evidence type="ECO:0000256" key="6">
    <source>
        <dbReference type="ARBA" id="ARBA00023049"/>
    </source>
</evidence>
<dbReference type="GO" id="GO:0046872">
    <property type="term" value="F:metal ion binding"/>
    <property type="evidence" value="ECO:0007669"/>
    <property type="project" value="UniProtKB-KW"/>
</dbReference>
<dbReference type="PANTHER" id="PTHR30471">
    <property type="entry name" value="DNA REPAIR PROTEIN RADC"/>
    <property type="match status" value="1"/>
</dbReference>
<comment type="caution">
    <text evidence="9">The sequence shown here is derived from an EMBL/GenBank/DDBJ whole genome shotgun (WGS) entry which is preliminary data.</text>
</comment>
<name>A0A0R2JWC2_9LACO</name>
<dbReference type="InterPro" id="IPR025657">
    <property type="entry name" value="RadC_JAB"/>
</dbReference>
<dbReference type="CDD" id="cd08071">
    <property type="entry name" value="MPN_DUF2466"/>
    <property type="match status" value="1"/>
</dbReference>
<sequence length="223" mass="25930">MKNKTPVKQIKTARRPFDEMAQYTNEELLQIFLSEELSSANQKKMIENFWRLVPDISLFALLYNSEKRQIFSDYPHLNRQFLACLELGRRVELAPHKIVGEIFGSRQIGEHLIHIQKSYRQERLTLLCLNTKNKIIFQKMIFKGGLNSATVHPREIFFEALRVSANKIMVTHNHPSGDVSPSQQDIQFTKRLKECGILMGIELLDHIITGTEAYYSFAEQHLI</sequence>
<dbReference type="Proteomes" id="UP000051749">
    <property type="component" value="Unassembled WGS sequence"/>
</dbReference>
<dbReference type="NCBIfam" id="TIGR00608">
    <property type="entry name" value="radc"/>
    <property type="match status" value="1"/>
</dbReference>
<dbReference type="RefSeq" id="WP_057807821.1">
    <property type="nucleotide sequence ID" value="NZ_BJYP01000043.1"/>
</dbReference>
<keyword evidence="2" id="KW-0645">Protease</keyword>
<dbReference type="PATRIC" id="fig|319653.3.peg.1412"/>
<evidence type="ECO:0000313" key="11">
    <source>
        <dbReference type="Proteomes" id="UP000051749"/>
    </source>
</evidence>
<evidence type="ECO:0000313" key="9">
    <source>
        <dbReference type="EMBL" id="KRN81401.1"/>
    </source>
</evidence>
<accession>A0A0R2JWC2</accession>
<dbReference type="Gene3D" id="3.40.140.10">
    <property type="entry name" value="Cytidine Deaminase, domain 2"/>
    <property type="match status" value="1"/>
</dbReference>
<dbReference type="Proteomes" id="UP000182818">
    <property type="component" value="Unassembled WGS sequence"/>
</dbReference>
<evidence type="ECO:0000256" key="5">
    <source>
        <dbReference type="ARBA" id="ARBA00022833"/>
    </source>
</evidence>
<evidence type="ECO:0000256" key="3">
    <source>
        <dbReference type="ARBA" id="ARBA00022723"/>
    </source>
</evidence>
<dbReference type="EMBL" id="JQBY01000030">
    <property type="protein sequence ID" value="KRN81401.1"/>
    <property type="molecule type" value="Genomic_DNA"/>
</dbReference>
<evidence type="ECO:0000313" key="10">
    <source>
        <dbReference type="EMBL" id="SER90567.1"/>
    </source>
</evidence>
<dbReference type="AlphaFoldDB" id="A0A0R2JWC2"/>
<dbReference type="InterPro" id="IPR001405">
    <property type="entry name" value="UPF0758"/>
</dbReference>
<protein>
    <submittedName>
        <fullName evidence="10">DNA repair protein RadC</fullName>
    </submittedName>
</protein>
<reference evidence="10 12" key="2">
    <citation type="submission" date="2016-10" db="EMBL/GenBank/DDBJ databases">
        <authorList>
            <person name="Varghese N."/>
            <person name="Submissions S."/>
        </authorList>
    </citation>
    <scope>NUCLEOTIDE SEQUENCE [LARGE SCALE GENOMIC DNA]</scope>
    <source>
        <strain evidence="10 12">CGMCC 1.3889</strain>
    </source>
</reference>
<evidence type="ECO:0000256" key="1">
    <source>
        <dbReference type="ARBA" id="ARBA00010243"/>
    </source>
</evidence>
<dbReference type="GeneID" id="76044683"/>
<dbReference type="SUPFAM" id="SSF102712">
    <property type="entry name" value="JAB1/MPN domain"/>
    <property type="match status" value="1"/>
</dbReference>
<proteinExistence type="inferred from homology"/>
<dbReference type="GO" id="GO:0008237">
    <property type="term" value="F:metallopeptidase activity"/>
    <property type="evidence" value="ECO:0007669"/>
    <property type="project" value="UniProtKB-KW"/>
</dbReference>
<organism evidence="9 11">
    <name type="scientific">Pediococcus ethanolidurans</name>
    <dbReference type="NCBI Taxonomy" id="319653"/>
    <lineage>
        <taxon>Bacteria</taxon>
        <taxon>Bacillati</taxon>
        <taxon>Bacillota</taxon>
        <taxon>Bacilli</taxon>
        <taxon>Lactobacillales</taxon>
        <taxon>Lactobacillaceae</taxon>
        <taxon>Pediococcus</taxon>
    </lineage>
</organism>
<dbReference type="PROSITE" id="PS50249">
    <property type="entry name" value="MPN"/>
    <property type="match status" value="1"/>
</dbReference>
<comment type="similarity">
    <text evidence="1 7">Belongs to the UPF0758 family.</text>
</comment>
<dbReference type="OrthoDB" id="9804482at2"/>
<dbReference type="PANTHER" id="PTHR30471:SF3">
    <property type="entry name" value="UPF0758 PROTEIN YEES-RELATED"/>
    <property type="match status" value="1"/>
</dbReference>
<feature type="domain" description="MPN" evidence="8">
    <location>
        <begin position="101"/>
        <end position="223"/>
    </location>
</feature>
<evidence type="ECO:0000313" key="12">
    <source>
        <dbReference type="Proteomes" id="UP000182818"/>
    </source>
</evidence>
<dbReference type="Pfam" id="PF04002">
    <property type="entry name" value="RadC"/>
    <property type="match status" value="1"/>
</dbReference>
<keyword evidence="5" id="KW-0862">Zinc</keyword>
<dbReference type="GO" id="GO:0006508">
    <property type="term" value="P:proteolysis"/>
    <property type="evidence" value="ECO:0007669"/>
    <property type="project" value="UniProtKB-KW"/>
</dbReference>
<keyword evidence="4" id="KW-0378">Hydrolase</keyword>
<evidence type="ECO:0000256" key="7">
    <source>
        <dbReference type="RuleBase" id="RU003797"/>
    </source>
</evidence>